<organism evidence="2 3">
    <name type="scientific">Ensete ventricosum</name>
    <name type="common">Abyssinian banana</name>
    <name type="synonym">Musa ensete</name>
    <dbReference type="NCBI Taxonomy" id="4639"/>
    <lineage>
        <taxon>Eukaryota</taxon>
        <taxon>Viridiplantae</taxon>
        <taxon>Streptophyta</taxon>
        <taxon>Embryophyta</taxon>
        <taxon>Tracheophyta</taxon>
        <taxon>Spermatophyta</taxon>
        <taxon>Magnoliopsida</taxon>
        <taxon>Liliopsida</taxon>
        <taxon>Zingiberales</taxon>
        <taxon>Musaceae</taxon>
        <taxon>Ensete</taxon>
    </lineage>
</organism>
<evidence type="ECO:0008006" key="4">
    <source>
        <dbReference type="Google" id="ProtNLM"/>
    </source>
</evidence>
<name>A0AAV8QV27_ENSVE</name>
<sequence length="91" mass="9729">MNDPRWLAGWLAFGLCTEAVKPRARETSVRSADRGQARSSSSSSSILGRANAFPDLRRFGGDSEIGLAGFAGKSTRRRLGLFNLGEQIGTG</sequence>
<protein>
    <recommendedName>
        <fullName evidence="4">Secreted protein</fullName>
    </recommendedName>
</protein>
<proteinExistence type="predicted"/>
<accession>A0AAV8QV27</accession>
<evidence type="ECO:0000256" key="1">
    <source>
        <dbReference type="SAM" id="MobiDB-lite"/>
    </source>
</evidence>
<feature type="region of interest" description="Disordered" evidence="1">
    <location>
        <begin position="24"/>
        <end position="47"/>
    </location>
</feature>
<evidence type="ECO:0000313" key="2">
    <source>
        <dbReference type="EMBL" id="KAJ8485555.1"/>
    </source>
</evidence>
<comment type="caution">
    <text evidence="2">The sequence shown here is derived from an EMBL/GenBank/DDBJ whole genome shotgun (WGS) entry which is preliminary data.</text>
</comment>
<gene>
    <name evidence="2" type="ORF">OPV22_018040</name>
</gene>
<reference evidence="2 3" key="1">
    <citation type="submission" date="2022-12" db="EMBL/GenBank/DDBJ databases">
        <title>Chromosome-scale assembly of the Ensete ventricosum genome.</title>
        <authorList>
            <person name="Dussert Y."/>
            <person name="Stocks J."/>
            <person name="Wendawek A."/>
            <person name="Woldeyes F."/>
            <person name="Nichols R.A."/>
            <person name="Borrell J.S."/>
        </authorList>
    </citation>
    <scope>NUCLEOTIDE SEQUENCE [LARGE SCALE GENOMIC DNA]</scope>
    <source>
        <strain evidence="3">cv. Maze</strain>
        <tissue evidence="2">Seeds</tissue>
    </source>
</reference>
<feature type="compositionally biased region" description="Basic and acidic residues" evidence="1">
    <location>
        <begin position="24"/>
        <end position="36"/>
    </location>
</feature>
<dbReference type="AlphaFoldDB" id="A0AAV8QV27"/>
<dbReference type="EMBL" id="JAQQAF010000005">
    <property type="protein sequence ID" value="KAJ8485555.1"/>
    <property type="molecule type" value="Genomic_DNA"/>
</dbReference>
<evidence type="ECO:0000313" key="3">
    <source>
        <dbReference type="Proteomes" id="UP001222027"/>
    </source>
</evidence>
<keyword evidence="3" id="KW-1185">Reference proteome</keyword>
<dbReference type="Proteomes" id="UP001222027">
    <property type="component" value="Unassembled WGS sequence"/>
</dbReference>